<feature type="domain" description="BHLH" evidence="5">
    <location>
        <begin position="168"/>
        <end position="217"/>
    </location>
</feature>
<keyword evidence="2" id="KW-0805">Transcription regulation</keyword>
<accession>A0A1E5WNJ4</accession>
<evidence type="ECO:0000256" key="1">
    <source>
        <dbReference type="ARBA" id="ARBA00005510"/>
    </source>
</evidence>
<dbReference type="InterPro" id="IPR011598">
    <property type="entry name" value="bHLH_dom"/>
</dbReference>
<evidence type="ECO:0000256" key="2">
    <source>
        <dbReference type="ARBA" id="ARBA00023015"/>
    </source>
</evidence>
<dbReference type="InterPro" id="IPR055477">
    <property type="entry name" value="DUF7049"/>
</dbReference>
<proteinExistence type="inferred from homology"/>
<evidence type="ECO:0000256" key="4">
    <source>
        <dbReference type="SAM" id="MobiDB-lite"/>
    </source>
</evidence>
<evidence type="ECO:0000256" key="3">
    <source>
        <dbReference type="ARBA" id="ARBA00023163"/>
    </source>
</evidence>
<dbReference type="GO" id="GO:0046983">
    <property type="term" value="F:protein dimerization activity"/>
    <property type="evidence" value="ECO:0007669"/>
    <property type="project" value="InterPro"/>
</dbReference>
<dbReference type="OrthoDB" id="5778525at2759"/>
<dbReference type="PANTHER" id="PTHR46665:SF2">
    <property type="entry name" value="BHLH TRANSCRIPTION FACTOR"/>
    <property type="match status" value="1"/>
</dbReference>
<name>A0A1E5WNJ4_9POAL</name>
<dbReference type="Pfam" id="PF00010">
    <property type="entry name" value="HLH"/>
    <property type="match status" value="1"/>
</dbReference>
<dbReference type="AlphaFoldDB" id="A0A1E5WNJ4"/>
<comment type="similarity">
    <text evidence="1">Belongs to the bHLH protein family.</text>
</comment>
<protein>
    <recommendedName>
        <fullName evidence="5">BHLH domain-containing protein</fullName>
    </recommendedName>
</protein>
<sequence>MESSSRLCGHGYSNNAGGGGNNGFMCGYAAASSCTPAELQYREEEEQQFLISMRMNMDDEGSVFVPSNDDGGVSPIGMHSPIVVDGLLDPHHHAGSFPSTSSSSSLSLPSASLSCSPESSAHILAAPATSTACSQYLEVSSQMHAAASYRQQYYYQAAAAEAAPPPSVNQLQHMFSERKRREKLNDSFHALKAVLPPGAKKDKTSILIRAREYVRSLESKVSELEEKNRSLESRLLRRDSSDGARKDSDGGGNHDSAGEKVQVEITRAAKEERAAEPRDDLCTLKIVVRSPCNVTDMVLRALQCLRDRIGDGVSLVAMSTSDSTSGATGVNTSPRAELTLQIKSPAAAGWEEQPVNDAVAKVVADALTPPSSAAAPQ</sequence>
<dbReference type="SUPFAM" id="SSF47459">
    <property type="entry name" value="HLH, helix-loop-helix DNA-binding domain"/>
    <property type="match status" value="1"/>
</dbReference>
<evidence type="ECO:0000259" key="5">
    <source>
        <dbReference type="PROSITE" id="PS50888"/>
    </source>
</evidence>
<feature type="region of interest" description="Disordered" evidence="4">
    <location>
        <begin position="228"/>
        <end position="261"/>
    </location>
</feature>
<dbReference type="PANTHER" id="PTHR46665">
    <property type="entry name" value="TRANSCRIPTION FACTOR BHLH041-RELATED-RELATED"/>
    <property type="match status" value="1"/>
</dbReference>
<comment type="caution">
    <text evidence="6">The sequence shown here is derived from an EMBL/GenBank/DDBJ whole genome shotgun (WGS) entry which is preliminary data.</text>
</comment>
<evidence type="ECO:0000313" key="6">
    <source>
        <dbReference type="EMBL" id="OEL38937.1"/>
    </source>
</evidence>
<dbReference type="STRING" id="888268.A0A1E5WNJ4"/>
<dbReference type="CDD" id="cd11393">
    <property type="entry name" value="bHLH_AtbHLH_like"/>
    <property type="match status" value="1"/>
</dbReference>
<dbReference type="InterPro" id="IPR036638">
    <property type="entry name" value="HLH_DNA-bd_sf"/>
</dbReference>
<feature type="compositionally biased region" description="Basic and acidic residues" evidence="4">
    <location>
        <begin position="228"/>
        <end position="249"/>
    </location>
</feature>
<dbReference type="InterPro" id="IPR044658">
    <property type="entry name" value="bHLH92/bHLH041-like"/>
</dbReference>
<reference evidence="6 7" key="1">
    <citation type="submission" date="2016-09" db="EMBL/GenBank/DDBJ databases">
        <title>The draft genome of Dichanthelium oligosanthes: A C3 panicoid grass species.</title>
        <authorList>
            <person name="Studer A.J."/>
            <person name="Schnable J.C."/>
            <person name="Brutnell T.P."/>
        </authorList>
    </citation>
    <scope>NUCLEOTIDE SEQUENCE [LARGE SCALE GENOMIC DNA]</scope>
    <source>
        <strain evidence="7">cv. Kellogg 1175</strain>
        <tissue evidence="6">Leaf</tissue>
    </source>
</reference>
<dbReference type="SMART" id="SM00353">
    <property type="entry name" value="HLH"/>
    <property type="match status" value="1"/>
</dbReference>
<dbReference type="EMBL" id="LWDX02000090">
    <property type="protein sequence ID" value="OEL38937.1"/>
    <property type="molecule type" value="Genomic_DNA"/>
</dbReference>
<dbReference type="Proteomes" id="UP000095767">
    <property type="component" value="Unassembled WGS sequence"/>
</dbReference>
<keyword evidence="7" id="KW-1185">Reference proteome</keyword>
<dbReference type="InterPro" id="IPR045239">
    <property type="entry name" value="bHLH95_bHLH"/>
</dbReference>
<dbReference type="Gene3D" id="4.10.280.10">
    <property type="entry name" value="Helix-loop-helix DNA-binding domain"/>
    <property type="match status" value="1"/>
</dbReference>
<dbReference type="Pfam" id="PF23132">
    <property type="entry name" value="DUF7049"/>
    <property type="match status" value="1"/>
</dbReference>
<dbReference type="PROSITE" id="PS51257">
    <property type="entry name" value="PROKAR_LIPOPROTEIN"/>
    <property type="match status" value="1"/>
</dbReference>
<gene>
    <name evidence="6" type="ORF">BAE44_0000043</name>
</gene>
<keyword evidence="3" id="KW-0804">Transcription</keyword>
<organism evidence="6 7">
    <name type="scientific">Dichanthelium oligosanthes</name>
    <dbReference type="NCBI Taxonomy" id="888268"/>
    <lineage>
        <taxon>Eukaryota</taxon>
        <taxon>Viridiplantae</taxon>
        <taxon>Streptophyta</taxon>
        <taxon>Embryophyta</taxon>
        <taxon>Tracheophyta</taxon>
        <taxon>Spermatophyta</taxon>
        <taxon>Magnoliopsida</taxon>
        <taxon>Liliopsida</taxon>
        <taxon>Poales</taxon>
        <taxon>Poaceae</taxon>
        <taxon>PACMAD clade</taxon>
        <taxon>Panicoideae</taxon>
        <taxon>Panicodae</taxon>
        <taxon>Paniceae</taxon>
        <taxon>Dichantheliinae</taxon>
        <taxon>Dichanthelium</taxon>
    </lineage>
</organism>
<dbReference type="PROSITE" id="PS50888">
    <property type="entry name" value="BHLH"/>
    <property type="match status" value="1"/>
</dbReference>
<evidence type="ECO:0000313" key="7">
    <source>
        <dbReference type="Proteomes" id="UP000095767"/>
    </source>
</evidence>